<reference evidence="2" key="1">
    <citation type="submission" date="2020-11" db="EMBL/GenBank/DDBJ databases">
        <authorList>
            <person name="Tran Van P."/>
        </authorList>
    </citation>
    <scope>NUCLEOTIDE SEQUENCE</scope>
</reference>
<feature type="compositionally biased region" description="Basic and acidic residues" evidence="1">
    <location>
        <begin position="1"/>
        <end position="20"/>
    </location>
</feature>
<organism evidence="2">
    <name type="scientific">Timema genevievae</name>
    <name type="common">Walking stick</name>
    <dbReference type="NCBI Taxonomy" id="629358"/>
    <lineage>
        <taxon>Eukaryota</taxon>
        <taxon>Metazoa</taxon>
        <taxon>Ecdysozoa</taxon>
        <taxon>Arthropoda</taxon>
        <taxon>Hexapoda</taxon>
        <taxon>Insecta</taxon>
        <taxon>Pterygota</taxon>
        <taxon>Neoptera</taxon>
        <taxon>Polyneoptera</taxon>
        <taxon>Phasmatodea</taxon>
        <taxon>Timematodea</taxon>
        <taxon>Timematoidea</taxon>
        <taxon>Timematidae</taxon>
        <taxon>Timema</taxon>
    </lineage>
</organism>
<protein>
    <submittedName>
        <fullName evidence="2">Uncharacterized protein</fullName>
    </submittedName>
</protein>
<feature type="compositionally biased region" description="Basic residues" evidence="1">
    <location>
        <begin position="83"/>
        <end position="93"/>
    </location>
</feature>
<gene>
    <name evidence="2" type="ORF">TGEB3V08_LOCUS6548</name>
</gene>
<dbReference type="EMBL" id="OE841710">
    <property type="protein sequence ID" value="CAD7596869.1"/>
    <property type="molecule type" value="Genomic_DNA"/>
</dbReference>
<accession>A0A7R9PMD2</accession>
<evidence type="ECO:0000313" key="2">
    <source>
        <dbReference type="EMBL" id="CAD7596869.1"/>
    </source>
</evidence>
<name>A0A7R9PMD2_TIMGE</name>
<proteinExistence type="predicted"/>
<feature type="compositionally biased region" description="Acidic residues" evidence="1">
    <location>
        <begin position="55"/>
        <end position="71"/>
    </location>
</feature>
<dbReference type="AlphaFoldDB" id="A0A7R9PMD2"/>
<feature type="compositionally biased region" description="Acidic residues" evidence="1">
    <location>
        <begin position="23"/>
        <end position="34"/>
    </location>
</feature>
<sequence>MSRRQEKEDLLQEAEAKKTDAVSPDDDEEEEETEGASSGPGASVNSASKSQLEVPEVETQSEEDILPEEDREVASGGGDVPRSPRKRNVPKVE</sequence>
<evidence type="ECO:0000256" key="1">
    <source>
        <dbReference type="SAM" id="MobiDB-lite"/>
    </source>
</evidence>
<feature type="region of interest" description="Disordered" evidence="1">
    <location>
        <begin position="1"/>
        <end position="93"/>
    </location>
</feature>